<evidence type="ECO:0000313" key="2">
    <source>
        <dbReference type="EMBL" id="RIA91444.1"/>
    </source>
</evidence>
<dbReference type="Proteomes" id="UP000265703">
    <property type="component" value="Unassembled WGS sequence"/>
</dbReference>
<reference evidence="2 3" key="1">
    <citation type="submission" date="2018-06" db="EMBL/GenBank/DDBJ databases">
        <title>Comparative genomics reveals the genomic features of Rhizophagus irregularis, R. cerebriforme, R. diaphanum and Gigaspora rosea, and their symbiotic lifestyle signature.</title>
        <authorList>
            <person name="Morin E."/>
            <person name="San Clemente H."/>
            <person name="Chen E.C.H."/>
            <person name="De La Providencia I."/>
            <person name="Hainaut M."/>
            <person name="Kuo A."/>
            <person name="Kohler A."/>
            <person name="Murat C."/>
            <person name="Tang N."/>
            <person name="Roy S."/>
            <person name="Loubradou J."/>
            <person name="Henrissat B."/>
            <person name="Grigoriev I.V."/>
            <person name="Corradi N."/>
            <person name="Roux C."/>
            <person name="Martin F.M."/>
        </authorList>
    </citation>
    <scope>NUCLEOTIDE SEQUENCE [LARGE SCALE GENOMIC DNA]</scope>
    <source>
        <strain evidence="2 3">DAOM 227022</strain>
    </source>
</reference>
<keyword evidence="3" id="KW-1185">Reference proteome</keyword>
<evidence type="ECO:0000256" key="1">
    <source>
        <dbReference type="SAM" id="Phobius"/>
    </source>
</evidence>
<name>A0A397T8Y8_9GLOM</name>
<keyword evidence="1" id="KW-1133">Transmembrane helix</keyword>
<feature type="transmembrane region" description="Helical" evidence="1">
    <location>
        <begin position="20"/>
        <end position="39"/>
    </location>
</feature>
<comment type="caution">
    <text evidence="2">The sequence shown here is derived from an EMBL/GenBank/DDBJ whole genome shotgun (WGS) entry which is preliminary data.</text>
</comment>
<proteinExistence type="predicted"/>
<evidence type="ECO:0000313" key="3">
    <source>
        <dbReference type="Proteomes" id="UP000265703"/>
    </source>
</evidence>
<dbReference type="EMBL" id="QKYT01000152">
    <property type="protein sequence ID" value="RIA91444.1"/>
    <property type="molecule type" value="Genomic_DNA"/>
</dbReference>
<sequence>MSNLFGNDLLKWIIKKKFIWLIYLYPMIGNSNIVTNLEIYHNRCFYIPLRNFIISVIFKKLIIMTWDEKGSKLTKK</sequence>
<keyword evidence="1" id="KW-0812">Transmembrane</keyword>
<accession>A0A397T8Y8</accession>
<organism evidence="2 3">
    <name type="scientific">Glomus cerebriforme</name>
    <dbReference type="NCBI Taxonomy" id="658196"/>
    <lineage>
        <taxon>Eukaryota</taxon>
        <taxon>Fungi</taxon>
        <taxon>Fungi incertae sedis</taxon>
        <taxon>Mucoromycota</taxon>
        <taxon>Glomeromycotina</taxon>
        <taxon>Glomeromycetes</taxon>
        <taxon>Glomerales</taxon>
        <taxon>Glomeraceae</taxon>
        <taxon>Glomus</taxon>
    </lineage>
</organism>
<keyword evidence="1" id="KW-0472">Membrane</keyword>
<feature type="transmembrane region" description="Helical" evidence="1">
    <location>
        <begin position="45"/>
        <end position="66"/>
    </location>
</feature>
<gene>
    <name evidence="2" type="ORF">C1645_767427</name>
</gene>
<dbReference type="AlphaFoldDB" id="A0A397T8Y8"/>
<protein>
    <submittedName>
        <fullName evidence="2">Uncharacterized protein</fullName>
    </submittedName>
</protein>